<accession>A0A2R6NUX7</accession>
<keyword evidence="3" id="KW-1185">Reference proteome</keyword>
<feature type="compositionally biased region" description="Polar residues" evidence="1">
    <location>
        <begin position="129"/>
        <end position="146"/>
    </location>
</feature>
<organism evidence="2 3">
    <name type="scientific">Hermanssonia centrifuga</name>
    <dbReference type="NCBI Taxonomy" id="98765"/>
    <lineage>
        <taxon>Eukaryota</taxon>
        <taxon>Fungi</taxon>
        <taxon>Dikarya</taxon>
        <taxon>Basidiomycota</taxon>
        <taxon>Agaricomycotina</taxon>
        <taxon>Agaricomycetes</taxon>
        <taxon>Polyporales</taxon>
        <taxon>Meruliaceae</taxon>
        <taxon>Hermanssonia</taxon>
    </lineage>
</organism>
<evidence type="ECO:0000313" key="3">
    <source>
        <dbReference type="Proteomes" id="UP000186601"/>
    </source>
</evidence>
<sequence>MFVATTKFALIIKSSMMNDISLPPTAEYLRNYFKMLAMALFEGYQALERHESRMSKEAIMFTGLPPSKTFDTMDGIIIRDHIKAALAFTKVLQTGRTQTASPKIGKGAPQVPAPKKSPRPSKVAAVTRSKANATKKISTARQANTARKSQRASSPKRSSPPRVIRSSKKALPVANNVAVATTRGTRSMTKKV</sequence>
<gene>
    <name evidence="2" type="ORF">PHLCEN_2v7992</name>
</gene>
<reference evidence="2 3" key="1">
    <citation type="submission" date="2018-02" db="EMBL/GenBank/DDBJ databases">
        <title>Genome sequence of the basidiomycete white-rot fungus Phlebia centrifuga.</title>
        <authorList>
            <person name="Granchi Z."/>
            <person name="Peng M."/>
            <person name="de Vries R.P."/>
            <person name="Hilden K."/>
            <person name="Makela M.R."/>
            <person name="Grigoriev I."/>
            <person name="Riley R."/>
        </authorList>
    </citation>
    <scope>NUCLEOTIDE SEQUENCE [LARGE SCALE GENOMIC DNA]</scope>
    <source>
        <strain evidence="2 3">FBCC195</strain>
    </source>
</reference>
<comment type="caution">
    <text evidence="2">The sequence shown here is derived from an EMBL/GenBank/DDBJ whole genome shotgun (WGS) entry which is preliminary data.</text>
</comment>
<dbReference type="Proteomes" id="UP000186601">
    <property type="component" value="Unassembled WGS sequence"/>
</dbReference>
<feature type="region of interest" description="Disordered" evidence="1">
    <location>
        <begin position="97"/>
        <end position="171"/>
    </location>
</feature>
<evidence type="ECO:0000256" key="1">
    <source>
        <dbReference type="SAM" id="MobiDB-lite"/>
    </source>
</evidence>
<feature type="compositionally biased region" description="Low complexity" evidence="1">
    <location>
        <begin position="151"/>
        <end position="164"/>
    </location>
</feature>
<name>A0A2R6NUX7_9APHY</name>
<dbReference type="EMBL" id="MLYV02000804">
    <property type="protein sequence ID" value="PSR77257.1"/>
    <property type="molecule type" value="Genomic_DNA"/>
</dbReference>
<dbReference type="AlphaFoldDB" id="A0A2R6NUX7"/>
<proteinExistence type="predicted"/>
<evidence type="ECO:0000313" key="2">
    <source>
        <dbReference type="EMBL" id="PSR77257.1"/>
    </source>
</evidence>
<protein>
    <submittedName>
        <fullName evidence="2">Uncharacterized protein</fullName>
    </submittedName>
</protein>